<accession>A0A917P5Q0</accession>
<organism evidence="1 2">
    <name type="scientific">Streptomyces brasiliensis</name>
    <dbReference type="NCBI Taxonomy" id="1954"/>
    <lineage>
        <taxon>Bacteria</taxon>
        <taxon>Bacillati</taxon>
        <taxon>Actinomycetota</taxon>
        <taxon>Actinomycetes</taxon>
        <taxon>Kitasatosporales</taxon>
        <taxon>Streptomycetaceae</taxon>
        <taxon>Streptomyces</taxon>
    </lineage>
</organism>
<dbReference type="AlphaFoldDB" id="A0A917P5Q0"/>
<evidence type="ECO:0000313" key="2">
    <source>
        <dbReference type="Proteomes" id="UP000657574"/>
    </source>
</evidence>
<dbReference type="Proteomes" id="UP000657574">
    <property type="component" value="Unassembled WGS sequence"/>
</dbReference>
<dbReference type="EMBL" id="BMQA01000073">
    <property type="protein sequence ID" value="GGJ62791.1"/>
    <property type="molecule type" value="Genomic_DNA"/>
</dbReference>
<keyword evidence="2" id="KW-1185">Reference proteome</keyword>
<evidence type="ECO:0000313" key="1">
    <source>
        <dbReference type="EMBL" id="GGJ62791.1"/>
    </source>
</evidence>
<gene>
    <name evidence="1" type="ORF">GCM10010121_086780</name>
</gene>
<reference evidence="1" key="1">
    <citation type="journal article" date="2014" name="Int. J. Syst. Evol. Microbiol.">
        <title>Complete genome sequence of Corynebacterium casei LMG S-19264T (=DSM 44701T), isolated from a smear-ripened cheese.</title>
        <authorList>
            <consortium name="US DOE Joint Genome Institute (JGI-PGF)"/>
            <person name="Walter F."/>
            <person name="Albersmeier A."/>
            <person name="Kalinowski J."/>
            <person name="Ruckert C."/>
        </authorList>
    </citation>
    <scope>NUCLEOTIDE SEQUENCE</scope>
    <source>
        <strain evidence="1">JCM 3086</strain>
    </source>
</reference>
<proteinExistence type="predicted"/>
<comment type="caution">
    <text evidence="1">The sequence shown here is derived from an EMBL/GenBank/DDBJ whole genome shotgun (WGS) entry which is preliminary data.</text>
</comment>
<name>A0A917P5Q0_9ACTN</name>
<sequence>MPMVIFEVWVAGRAARPLSAIYAKTVTAALQQAKDIPMSSVMLPWTPSNPGPGTFARVSNPHIFLSTAQNGKLMLAMPEPVDVNALLT</sequence>
<reference evidence="1" key="2">
    <citation type="submission" date="2020-09" db="EMBL/GenBank/DDBJ databases">
        <authorList>
            <person name="Sun Q."/>
            <person name="Ohkuma M."/>
        </authorList>
    </citation>
    <scope>NUCLEOTIDE SEQUENCE</scope>
    <source>
        <strain evidence="1">JCM 3086</strain>
    </source>
</reference>
<protein>
    <submittedName>
        <fullName evidence="1">Uncharacterized protein</fullName>
    </submittedName>
</protein>